<organism evidence="2 3">
    <name type="scientific">Litorilinea aerophila</name>
    <dbReference type="NCBI Taxonomy" id="1204385"/>
    <lineage>
        <taxon>Bacteria</taxon>
        <taxon>Bacillati</taxon>
        <taxon>Chloroflexota</taxon>
        <taxon>Caldilineae</taxon>
        <taxon>Caldilineales</taxon>
        <taxon>Caldilineaceae</taxon>
        <taxon>Litorilinea</taxon>
    </lineage>
</organism>
<dbReference type="OrthoDB" id="166206at2"/>
<dbReference type="EMBL" id="VIGC01000066">
    <property type="protein sequence ID" value="TQE92969.1"/>
    <property type="molecule type" value="Genomic_DNA"/>
</dbReference>
<dbReference type="InParanoid" id="A0A540V879"/>
<evidence type="ECO:0000313" key="3">
    <source>
        <dbReference type="Proteomes" id="UP000317371"/>
    </source>
</evidence>
<keyword evidence="3" id="KW-1185">Reference proteome</keyword>
<evidence type="ECO:0000313" key="2">
    <source>
        <dbReference type="EMBL" id="TQE92969.1"/>
    </source>
</evidence>
<keyword evidence="1" id="KW-0812">Transmembrane</keyword>
<gene>
    <name evidence="2" type="ORF">FKZ61_23440</name>
</gene>
<comment type="caution">
    <text evidence="2">The sequence shown here is derived from an EMBL/GenBank/DDBJ whole genome shotgun (WGS) entry which is preliminary data.</text>
</comment>
<accession>A0A540V879</accession>
<dbReference type="AlphaFoldDB" id="A0A540V879"/>
<name>A0A540V879_9CHLR</name>
<keyword evidence="1" id="KW-0472">Membrane</keyword>
<evidence type="ECO:0000256" key="1">
    <source>
        <dbReference type="SAM" id="Phobius"/>
    </source>
</evidence>
<keyword evidence="1" id="KW-1133">Transmembrane helix</keyword>
<dbReference type="RefSeq" id="WP_141612608.1">
    <property type="nucleotide sequence ID" value="NZ_VIGC02000066.1"/>
</dbReference>
<feature type="transmembrane region" description="Helical" evidence="1">
    <location>
        <begin position="12"/>
        <end position="30"/>
    </location>
</feature>
<feature type="transmembrane region" description="Helical" evidence="1">
    <location>
        <begin position="42"/>
        <end position="60"/>
    </location>
</feature>
<dbReference type="Proteomes" id="UP000317371">
    <property type="component" value="Unassembled WGS sequence"/>
</dbReference>
<protein>
    <submittedName>
        <fullName evidence="2">Uncharacterized protein</fullName>
    </submittedName>
</protein>
<proteinExistence type="predicted"/>
<reference evidence="2 3" key="1">
    <citation type="submission" date="2019-06" db="EMBL/GenBank/DDBJ databases">
        <title>Genome sequence of Litorilinea aerophila BAA-2444.</title>
        <authorList>
            <person name="Maclea K.S."/>
            <person name="Maurais E.G."/>
            <person name="Iannazzi L.C."/>
        </authorList>
    </citation>
    <scope>NUCLEOTIDE SEQUENCE [LARGE SCALE GENOMIC DNA]</scope>
    <source>
        <strain evidence="2 3">ATCC BAA-2444</strain>
    </source>
</reference>
<sequence length="63" mass="7059">MNGLKHFWNRHPVLSNWLILAVGMVLILYFSARHVGFLPGQWAALVAATVVLAGLCAWIISWE</sequence>